<proteinExistence type="predicted"/>
<keyword evidence="2" id="KW-1185">Reference proteome</keyword>
<name>A0ABV6JFS0_9BACL</name>
<dbReference type="Gene3D" id="2.60.120.560">
    <property type="entry name" value="Exo-inulinase, domain 1"/>
    <property type="match status" value="1"/>
</dbReference>
<dbReference type="RefSeq" id="WP_204815943.1">
    <property type="nucleotide sequence ID" value="NZ_JANHOF010000001.1"/>
</dbReference>
<comment type="caution">
    <text evidence="1">The sequence shown here is derived from an EMBL/GenBank/DDBJ whole genome shotgun (WGS) entry which is preliminary data.</text>
</comment>
<dbReference type="Gene3D" id="2.120.10.10">
    <property type="match status" value="1"/>
</dbReference>
<dbReference type="EMBL" id="JBHLVF010000041">
    <property type="protein sequence ID" value="MFC0394775.1"/>
    <property type="molecule type" value="Genomic_DNA"/>
</dbReference>
<dbReference type="GO" id="GO:0016798">
    <property type="term" value="F:hydrolase activity, acting on glycosyl bonds"/>
    <property type="evidence" value="ECO:0007669"/>
    <property type="project" value="UniProtKB-KW"/>
</dbReference>
<reference evidence="1 2" key="1">
    <citation type="submission" date="2024-09" db="EMBL/GenBank/DDBJ databases">
        <authorList>
            <person name="Sun Q."/>
            <person name="Mori K."/>
        </authorList>
    </citation>
    <scope>NUCLEOTIDE SEQUENCE [LARGE SCALE GENOMIC DNA]</scope>
    <source>
        <strain evidence="1 2">CCM 4839</strain>
    </source>
</reference>
<dbReference type="Proteomes" id="UP001589818">
    <property type="component" value="Unassembled WGS sequence"/>
</dbReference>
<sequence length="583" mass="66255">MRAIDLRQEVQAVHGNWRSYDTLNVWNILKNEIYRSEAEPSYVCWAILWTEAEGTLKLSFTEVAGDLTSWPPSYNFNRPGMEYYLKTLQSSDGGQSWEDTGWKERLDERWDLNADHHIRHVFQIENGQLIRNFCRTQEGFTVNGNRATYDEAKSWEAFPFEEKPNSPVLKKLPTIWTSGNGGEAWEQIYSFPAENNFFITGFHPLRNGSILAVGAVNPSHVNAFDKNWVSITESWDKGKTWSPVQKLLTNDDYLVPQGMCEEFDFVELDDGRLLMIMRTDGLSTHMLQTYLEREDSGQWKESTPTTNALFKHSGYPYMRRASDGTIFYYTLQNILYTCDDGASWNELEIGNSYYGQIAEVSPGKMLAVTQRNIGDAAFQYVHDAYMLQTTFEYARTAVIEQTDSVRLGAVSVIGEESYDDFHLYAEVRADGETGIAFQVNGDSYYFAAIVIPCNEFRSPGAAAGQEQDAYLLIGMQENGAVTILRRIMLERMQPHAWIGMQMDMQDGVLKAAVKKSADSPAKYVVIKEDAFSSGKLGLFTNRSTGAFKNMKIASESMPLRSNWGDYADAYKSLDGKPMKEKEY</sequence>
<protein>
    <submittedName>
        <fullName evidence="1">Sialidase family protein</fullName>
        <ecNumber evidence="1">3.2.1.-</ecNumber>
    </submittedName>
</protein>
<dbReference type="CDD" id="cd15482">
    <property type="entry name" value="Sialidase_non-viral"/>
    <property type="match status" value="2"/>
</dbReference>
<dbReference type="SUPFAM" id="SSF110296">
    <property type="entry name" value="Oligoxyloglucan reducing end-specific cellobiohydrolase"/>
    <property type="match status" value="1"/>
</dbReference>
<dbReference type="EC" id="3.2.1.-" evidence="1"/>
<evidence type="ECO:0000313" key="1">
    <source>
        <dbReference type="EMBL" id="MFC0394775.1"/>
    </source>
</evidence>
<keyword evidence="1" id="KW-0378">Hydrolase</keyword>
<keyword evidence="1" id="KW-0326">Glycosidase</keyword>
<organism evidence="1 2">
    <name type="scientific">Paenibacillus mendelii</name>
    <dbReference type="NCBI Taxonomy" id="206163"/>
    <lineage>
        <taxon>Bacteria</taxon>
        <taxon>Bacillati</taxon>
        <taxon>Bacillota</taxon>
        <taxon>Bacilli</taxon>
        <taxon>Bacillales</taxon>
        <taxon>Paenibacillaceae</taxon>
        <taxon>Paenibacillus</taxon>
    </lineage>
</organism>
<gene>
    <name evidence="1" type="ORF">ACFFJ8_25860</name>
</gene>
<evidence type="ECO:0000313" key="2">
    <source>
        <dbReference type="Proteomes" id="UP001589818"/>
    </source>
</evidence>
<accession>A0ABV6JFS0</accession>